<dbReference type="GO" id="GO:0005771">
    <property type="term" value="C:multivesicular body"/>
    <property type="evidence" value="ECO:0007669"/>
    <property type="project" value="TreeGrafter"/>
</dbReference>
<dbReference type="GO" id="GO:0032511">
    <property type="term" value="P:late endosome to vacuole transport via multivesicular body sorting pathway"/>
    <property type="evidence" value="ECO:0007669"/>
    <property type="project" value="TreeGrafter"/>
</dbReference>
<sequence length="345" mass="38326">MLSEAYHLLMFDALRTRASEVCLLLDRDRERNPRGLYLLDEIAKCFCGGSVEDALAILLALATDGKGRLCAVQYATDAPMLGFQYASSVISAVDRVILALRTVRSKLEARAAAWQRVEQENEARARDALAKYSARLAAETASSGHLVVTRSLSNARERAVPFLQRKLLAQRHDQKLRATIEQIDQTIWAVEQAQDNQAVMKALESGVRCAKSLQGESGSAETLSTTLDHLAEVLETNADFTQAILDDTSMNADQELSDADLEQQLASLEERLRSECQKETQRNVVTRSPRRRERRSSPTRPEESFAGDGQRSSPVAIDHDEVSREEVEKDVQRLDAALQGITLTE</sequence>
<dbReference type="GO" id="GO:0000815">
    <property type="term" value="C:ESCRT III complex"/>
    <property type="evidence" value="ECO:0007669"/>
    <property type="project" value="TreeGrafter"/>
</dbReference>
<comment type="similarity">
    <text evidence="2">Belongs to the SNF7 family.</text>
</comment>
<gene>
    <name evidence="5" type="ORF">F1559_001897</name>
</gene>
<name>A0A7J7II67_9RHOD</name>
<evidence type="ECO:0000256" key="4">
    <source>
        <dbReference type="SAM" id="MobiDB-lite"/>
    </source>
</evidence>
<reference evidence="5 6" key="1">
    <citation type="journal article" date="2020" name="J. Phycol.">
        <title>Comparative genome analysis reveals Cyanidiococcus gen. nov., a new extremophilic red algal genus sister to Cyanidioschyzon (Cyanidioschyzonaceae, Rhodophyta).</title>
        <authorList>
            <person name="Liu S.-L."/>
            <person name="Chiang Y.-R."/>
            <person name="Yoon H.S."/>
            <person name="Fu H.-Y."/>
        </authorList>
    </citation>
    <scope>NUCLEOTIDE SEQUENCE [LARGE SCALE GENOMIC DNA]</scope>
    <source>
        <strain evidence="5 6">THAL066</strain>
    </source>
</reference>
<dbReference type="EMBL" id="VWRR01000010">
    <property type="protein sequence ID" value="KAF6002420.1"/>
    <property type="molecule type" value="Genomic_DNA"/>
</dbReference>
<dbReference type="GO" id="GO:0006900">
    <property type="term" value="P:vesicle budding from membrane"/>
    <property type="evidence" value="ECO:0007669"/>
    <property type="project" value="TreeGrafter"/>
</dbReference>
<feature type="region of interest" description="Disordered" evidence="4">
    <location>
        <begin position="274"/>
        <end position="331"/>
    </location>
</feature>
<dbReference type="AlphaFoldDB" id="A0A7J7II67"/>
<evidence type="ECO:0000256" key="3">
    <source>
        <dbReference type="ARBA" id="ARBA00022753"/>
    </source>
</evidence>
<dbReference type="InterPro" id="IPR005024">
    <property type="entry name" value="Snf7_fam"/>
</dbReference>
<keyword evidence="6" id="KW-1185">Reference proteome</keyword>
<comment type="caution">
    <text evidence="5">The sequence shown here is derived from an EMBL/GenBank/DDBJ whole genome shotgun (WGS) entry which is preliminary data.</text>
</comment>
<dbReference type="Pfam" id="PF03357">
    <property type="entry name" value="Snf7"/>
    <property type="match status" value="1"/>
</dbReference>
<dbReference type="GO" id="GO:0009898">
    <property type="term" value="C:cytoplasmic side of plasma membrane"/>
    <property type="evidence" value="ECO:0007669"/>
    <property type="project" value="TreeGrafter"/>
</dbReference>
<evidence type="ECO:0000313" key="5">
    <source>
        <dbReference type="EMBL" id="KAF6002420.1"/>
    </source>
</evidence>
<protein>
    <submittedName>
        <fullName evidence="5">Uncharacterized protein</fullName>
    </submittedName>
</protein>
<dbReference type="Proteomes" id="UP000530660">
    <property type="component" value="Unassembled WGS sequence"/>
</dbReference>
<proteinExistence type="inferred from homology"/>
<comment type="subcellular location">
    <subcellularLocation>
        <location evidence="1">Endosome</location>
    </subcellularLocation>
</comment>
<dbReference type="OrthoDB" id="10524901at2759"/>
<feature type="compositionally biased region" description="Basic and acidic residues" evidence="4">
    <location>
        <begin position="317"/>
        <end position="331"/>
    </location>
</feature>
<evidence type="ECO:0000256" key="1">
    <source>
        <dbReference type="ARBA" id="ARBA00004177"/>
    </source>
</evidence>
<evidence type="ECO:0000313" key="6">
    <source>
        <dbReference type="Proteomes" id="UP000530660"/>
    </source>
</evidence>
<keyword evidence="3" id="KW-0967">Endosome</keyword>
<dbReference type="PANTHER" id="PTHR22761:SF10">
    <property type="entry name" value="GH13992P"/>
    <property type="match status" value="1"/>
</dbReference>
<dbReference type="PANTHER" id="PTHR22761">
    <property type="entry name" value="CHARGED MULTIVESICULAR BODY PROTEIN"/>
    <property type="match status" value="1"/>
</dbReference>
<evidence type="ECO:0000256" key="2">
    <source>
        <dbReference type="ARBA" id="ARBA00006190"/>
    </source>
</evidence>
<organism evidence="5 6">
    <name type="scientific">Cyanidiococcus yangmingshanensis</name>
    <dbReference type="NCBI Taxonomy" id="2690220"/>
    <lineage>
        <taxon>Eukaryota</taxon>
        <taxon>Rhodophyta</taxon>
        <taxon>Bangiophyceae</taxon>
        <taxon>Cyanidiales</taxon>
        <taxon>Cyanidiaceae</taxon>
        <taxon>Cyanidiococcus</taxon>
    </lineage>
</organism>
<accession>A0A7J7II67</accession>